<keyword evidence="1" id="KW-0472">Membrane</keyword>
<evidence type="ECO:0000256" key="1">
    <source>
        <dbReference type="SAM" id="Phobius"/>
    </source>
</evidence>
<feature type="transmembrane region" description="Helical" evidence="1">
    <location>
        <begin position="21"/>
        <end position="43"/>
    </location>
</feature>
<protein>
    <submittedName>
        <fullName evidence="2">Uncharacterized protein</fullName>
    </submittedName>
</protein>
<proteinExistence type="predicted"/>
<accession>F2I9G8</accession>
<dbReference type="KEGG" id="fte:Fluta_3175"/>
<keyword evidence="1" id="KW-1133">Transmembrane helix</keyword>
<dbReference type="AlphaFoldDB" id="F2I9G8"/>
<dbReference type="RefSeq" id="WP_013687916.1">
    <property type="nucleotide sequence ID" value="NC_015321.1"/>
</dbReference>
<name>F2I9G8_FLUTR</name>
<evidence type="ECO:0000313" key="3">
    <source>
        <dbReference type="Proteomes" id="UP000007463"/>
    </source>
</evidence>
<reference evidence="2 3" key="1">
    <citation type="journal article" date="2011" name="Stand. Genomic Sci.">
        <title>Complete genome sequence of the gliding freshwater bacterium Fluviicola taffensis type strain (RW262).</title>
        <authorList>
            <person name="Woyke T."/>
            <person name="Chertkov O."/>
            <person name="Lapidus A."/>
            <person name="Nolan M."/>
            <person name="Lucas S."/>
            <person name="Del Rio T.G."/>
            <person name="Tice H."/>
            <person name="Cheng J.F."/>
            <person name="Tapia R."/>
            <person name="Han C."/>
            <person name="Goodwin L."/>
            <person name="Pitluck S."/>
            <person name="Liolios K."/>
            <person name="Pagani I."/>
            <person name="Ivanova N."/>
            <person name="Huntemann M."/>
            <person name="Mavromatis K."/>
            <person name="Mikhailova N."/>
            <person name="Pati A."/>
            <person name="Chen A."/>
            <person name="Palaniappan K."/>
            <person name="Land M."/>
            <person name="Hauser L."/>
            <person name="Brambilla E.M."/>
            <person name="Rohde M."/>
            <person name="Mwirichia R."/>
            <person name="Sikorski J."/>
            <person name="Tindall B.J."/>
            <person name="Goker M."/>
            <person name="Bristow J."/>
            <person name="Eisen J.A."/>
            <person name="Markowitz V."/>
            <person name="Hugenholtz P."/>
            <person name="Klenk H.P."/>
            <person name="Kyrpides N.C."/>
        </authorList>
    </citation>
    <scope>NUCLEOTIDE SEQUENCE [LARGE SCALE GENOMIC DNA]</scope>
    <source>
        <strain evidence="3">DSM 16823 / RW262 / RW262</strain>
    </source>
</reference>
<dbReference type="HOGENOM" id="CLU_1270752_0_0_10"/>
<sequence>MDKESNHTMVKILHSGKVMRATSSNAFGCFLVMAFLAVVWTVVLSVKSFVNKTPFSTIEQTTIYLSIVIVVIFVVITIRLRLRSEFALTVGKSDDGKIVITVNDPKKPITIEGPFQIDCFYFKKIAHTKPIKIMTHLRLVVKKKDKCYIVMHETYEDFKSSPIGWQEIDFNEQFERCGDVEDRYVDYVVTEEDKRICEGLIDIFTLEVDEIEALYLE</sequence>
<gene>
    <name evidence="2" type="ordered locus">Fluta_3175</name>
</gene>
<organism evidence="2 3">
    <name type="scientific">Fluviicola taffensis (strain DSM 16823 / NCIMB 13979 / RW262)</name>
    <dbReference type="NCBI Taxonomy" id="755732"/>
    <lineage>
        <taxon>Bacteria</taxon>
        <taxon>Pseudomonadati</taxon>
        <taxon>Bacteroidota</taxon>
        <taxon>Flavobacteriia</taxon>
        <taxon>Flavobacteriales</taxon>
        <taxon>Crocinitomicaceae</taxon>
        <taxon>Fluviicola</taxon>
    </lineage>
</organism>
<keyword evidence="1" id="KW-0812">Transmembrane</keyword>
<evidence type="ECO:0000313" key="2">
    <source>
        <dbReference type="EMBL" id="AEA45149.1"/>
    </source>
</evidence>
<keyword evidence="3" id="KW-1185">Reference proteome</keyword>
<dbReference type="Proteomes" id="UP000007463">
    <property type="component" value="Chromosome"/>
</dbReference>
<reference evidence="3" key="2">
    <citation type="submission" date="2011-02" db="EMBL/GenBank/DDBJ databases">
        <title>The complete genome of Fluviicola taffensis DSM 16823.</title>
        <authorList>
            <consortium name="US DOE Joint Genome Institute (JGI-PGF)"/>
            <person name="Lucas S."/>
            <person name="Copeland A."/>
            <person name="Lapidus A."/>
            <person name="Bruce D."/>
            <person name="Goodwin L."/>
            <person name="Pitluck S."/>
            <person name="Kyrpides N."/>
            <person name="Mavromatis K."/>
            <person name="Ivanova N."/>
            <person name="Mikhailova N."/>
            <person name="Pagani I."/>
            <person name="Chertkov O."/>
            <person name="Detter J.C."/>
            <person name="Han C."/>
            <person name="Tapia R."/>
            <person name="Land M."/>
            <person name="Hauser L."/>
            <person name="Markowitz V."/>
            <person name="Cheng J.-F."/>
            <person name="Hugenholtz P."/>
            <person name="Woyke T."/>
            <person name="Wu D."/>
            <person name="Tindall B."/>
            <person name="Pomrenke H.G."/>
            <person name="Brambilla E."/>
            <person name="Klenk H.-P."/>
            <person name="Eisen J.A."/>
        </authorList>
    </citation>
    <scope>NUCLEOTIDE SEQUENCE [LARGE SCALE GENOMIC DNA]</scope>
    <source>
        <strain evidence="3">DSM 16823 / RW262 / RW262</strain>
    </source>
</reference>
<dbReference type="EMBL" id="CP002542">
    <property type="protein sequence ID" value="AEA45149.1"/>
    <property type="molecule type" value="Genomic_DNA"/>
</dbReference>
<feature type="transmembrane region" description="Helical" evidence="1">
    <location>
        <begin position="63"/>
        <end position="82"/>
    </location>
</feature>